<evidence type="ECO:0000313" key="5">
    <source>
        <dbReference type="Proteomes" id="UP001302494"/>
    </source>
</evidence>
<dbReference type="PANTHER" id="PTHR44591:SF3">
    <property type="entry name" value="RESPONSE REGULATORY DOMAIN-CONTAINING PROTEIN"/>
    <property type="match status" value="1"/>
</dbReference>
<dbReference type="EMBL" id="CP116968">
    <property type="protein sequence ID" value="WNM63818.1"/>
    <property type="molecule type" value="Genomic_DNA"/>
</dbReference>
<dbReference type="PROSITE" id="PS50110">
    <property type="entry name" value="RESPONSE_REGULATORY"/>
    <property type="match status" value="1"/>
</dbReference>
<dbReference type="InterPro" id="IPR050595">
    <property type="entry name" value="Bact_response_regulator"/>
</dbReference>
<keyword evidence="5" id="KW-1185">Reference proteome</keyword>
<keyword evidence="1 2" id="KW-0597">Phosphoprotein</keyword>
<dbReference type="AlphaFoldDB" id="A0AA96GMC2"/>
<dbReference type="Gene3D" id="3.40.50.2300">
    <property type="match status" value="1"/>
</dbReference>
<reference evidence="4 5" key="1">
    <citation type="submission" date="2023-01" db="EMBL/GenBank/DDBJ databases">
        <title>Cultivation and genomic characterization of new, ubiquitous marine nitrite-oxidizing bacteria from the Nitrospirales.</title>
        <authorList>
            <person name="Mueller A.J."/>
            <person name="Daebeler A."/>
            <person name="Herbold C.W."/>
            <person name="Kirkegaard R.H."/>
            <person name="Daims H."/>
        </authorList>
    </citation>
    <scope>NUCLEOTIDE SEQUENCE [LARGE SCALE GENOMIC DNA]</scope>
    <source>
        <strain evidence="4 5">DK</strain>
    </source>
</reference>
<dbReference type="GO" id="GO:0000160">
    <property type="term" value="P:phosphorelay signal transduction system"/>
    <property type="evidence" value="ECO:0007669"/>
    <property type="project" value="InterPro"/>
</dbReference>
<dbReference type="SUPFAM" id="SSF52172">
    <property type="entry name" value="CheY-like"/>
    <property type="match status" value="1"/>
</dbReference>
<protein>
    <submittedName>
        <fullName evidence="4">Response regulator</fullName>
    </submittedName>
</protein>
<dbReference type="InterPro" id="IPR011006">
    <property type="entry name" value="CheY-like_superfamily"/>
</dbReference>
<feature type="domain" description="Response regulatory" evidence="3">
    <location>
        <begin position="3"/>
        <end position="119"/>
    </location>
</feature>
<evidence type="ECO:0000259" key="3">
    <source>
        <dbReference type="PROSITE" id="PS50110"/>
    </source>
</evidence>
<sequence>MKTILIADDEEDLRLLVQVTLEDPSYRILTAIDGCAAVDAVCTHIPDLLILDWMMPGLNGCEVVRKLRLHSDTARIPIVMLTAKDGLDARKQIASLDLAGYLVKPFSPLELIQKVREVLA</sequence>
<gene>
    <name evidence="4" type="ORF">PQG83_08695</name>
</gene>
<dbReference type="PANTHER" id="PTHR44591">
    <property type="entry name" value="STRESS RESPONSE REGULATOR PROTEIN 1"/>
    <property type="match status" value="1"/>
</dbReference>
<accession>A0AA96GMC2</accession>
<evidence type="ECO:0000256" key="2">
    <source>
        <dbReference type="PROSITE-ProRule" id="PRU00169"/>
    </source>
</evidence>
<evidence type="ECO:0000313" key="4">
    <source>
        <dbReference type="EMBL" id="WNM63818.1"/>
    </source>
</evidence>
<dbReference type="InterPro" id="IPR001789">
    <property type="entry name" value="Sig_transdc_resp-reg_receiver"/>
</dbReference>
<dbReference type="KEGG" id="nneo:PQG83_08695"/>
<dbReference type="Pfam" id="PF00072">
    <property type="entry name" value="Response_reg"/>
    <property type="match status" value="1"/>
</dbReference>
<dbReference type="RefSeq" id="WP_312748542.1">
    <property type="nucleotide sequence ID" value="NZ_CP116968.1"/>
</dbReference>
<dbReference type="SMART" id="SM00448">
    <property type="entry name" value="REC"/>
    <property type="match status" value="1"/>
</dbReference>
<evidence type="ECO:0000256" key="1">
    <source>
        <dbReference type="ARBA" id="ARBA00022553"/>
    </source>
</evidence>
<feature type="modified residue" description="4-aspartylphosphate" evidence="2">
    <location>
        <position position="52"/>
    </location>
</feature>
<organism evidence="4 5">
    <name type="scientific">Candidatus Nitrospira neomarina</name>
    <dbReference type="NCBI Taxonomy" id="3020899"/>
    <lineage>
        <taxon>Bacteria</taxon>
        <taxon>Pseudomonadati</taxon>
        <taxon>Nitrospirota</taxon>
        <taxon>Nitrospiria</taxon>
        <taxon>Nitrospirales</taxon>
        <taxon>Nitrospiraceae</taxon>
        <taxon>Nitrospira</taxon>
    </lineage>
</organism>
<proteinExistence type="predicted"/>
<dbReference type="Proteomes" id="UP001302494">
    <property type="component" value="Chromosome"/>
</dbReference>
<name>A0AA96GMC2_9BACT</name>